<proteinExistence type="predicted"/>
<dbReference type="SUPFAM" id="SSF53067">
    <property type="entry name" value="Actin-like ATPase domain"/>
    <property type="match status" value="2"/>
</dbReference>
<evidence type="ECO:0000313" key="1">
    <source>
        <dbReference type="EMBL" id="PIZ87521.1"/>
    </source>
</evidence>
<accession>A0A2J0MHJ9</accession>
<dbReference type="Gene3D" id="3.30.1490.300">
    <property type="match status" value="1"/>
</dbReference>
<dbReference type="CDD" id="cd24049">
    <property type="entry name" value="ASKHA_NBD_PilM"/>
    <property type="match status" value="1"/>
</dbReference>
<dbReference type="PIRSF" id="PIRSF019169">
    <property type="entry name" value="PilM"/>
    <property type="match status" value="1"/>
</dbReference>
<dbReference type="InterPro" id="IPR043129">
    <property type="entry name" value="ATPase_NBD"/>
</dbReference>
<dbReference type="Pfam" id="PF11104">
    <property type="entry name" value="PilM_2"/>
    <property type="match status" value="1"/>
</dbReference>
<name>A0A2J0MHJ9_9BACT</name>
<gene>
    <name evidence="1" type="ORF">COX93_00820</name>
</gene>
<dbReference type="Proteomes" id="UP000228547">
    <property type="component" value="Unassembled WGS sequence"/>
</dbReference>
<reference evidence="2" key="1">
    <citation type="submission" date="2017-09" db="EMBL/GenBank/DDBJ databases">
        <title>Depth-based differentiation of microbial function through sediment-hosted aquifers and enrichment of novel symbionts in the deep terrestrial subsurface.</title>
        <authorList>
            <person name="Probst A.J."/>
            <person name="Ladd B."/>
            <person name="Jarett J.K."/>
            <person name="Geller-Mcgrath D.E."/>
            <person name="Sieber C.M.K."/>
            <person name="Emerson J.B."/>
            <person name="Anantharaman K."/>
            <person name="Thomas B.C."/>
            <person name="Malmstrom R."/>
            <person name="Stieglmeier M."/>
            <person name="Klingl A."/>
            <person name="Woyke T."/>
            <person name="Ryan C.M."/>
            <person name="Banfield J.F."/>
        </authorList>
    </citation>
    <scope>NUCLEOTIDE SEQUENCE [LARGE SCALE GENOMIC DNA]</scope>
</reference>
<evidence type="ECO:0000313" key="2">
    <source>
        <dbReference type="Proteomes" id="UP000228547"/>
    </source>
</evidence>
<dbReference type="Gene3D" id="3.30.420.40">
    <property type="match status" value="2"/>
</dbReference>
<comment type="caution">
    <text evidence="1">The sequence shown here is derived from an EMBL/GenBank/DDBJ whole genome shotgun (WGS) entry which is preliminary data.</text>
</comment>
<organism evidence="1 2">
    <name type="scientific">Candidatus Nomurabacteria bacterium CG_4_10_14_0_2_um_filter_30_12</name>
    <dbReference type="NCBI Taxonomy" id="1974727"/>
    <lineage>
        <taxon>Bacteria</taxon>
        <taxon>Candidatus Nomuraibacteriota</taxon>
    </lineage>
</organism>
<sequence length="366" mass="41770">MMYNNIMFRNLYSRYFPAPKFLALPSFGLDISDESIRFVELVRSKNGIRVNRYGEKKIPAGIIESGKIKNSKLMEEVLISLRKEEGLKTVRVSLPEEQIYLFNLNLEKLGLENVKEGIELSLEEYIPIPPQDVIFDYELLEEDEQSLKLQVAAIPKDIIESYLSVFKSSTMSAKSFELEAQAITRAVVKNGDLETYMIVDFGEKRTGIFIISKGIVVFTSTLDVGGVLLTEMIKKNFKISFEEAEKKKKEYGLRRNAENTEIFSVLLNGVSILRDEIAKHFLYWHTHKDEEGKDRPLIKKVILCGGDSNLIGLSEYFSVSMKVNVEIANVWINIIDTEKFTPEINIDQSLTFATALGLALRDFDYD</sequence>
<dbReference type="PANTHER" id="PTHR32432:SF3">
    <property type="entry name" value="ETHANOLAMINE UTILIZATION PROTEIN EUTJ"/>
    <property type="match status" value="1"/>
</dbReference>
<dbReference type="InterPro" id="IPR005883">
    <property type="entry name" value="PilM"/>
</dbReference>
<evidence type="ECO:0008006" key="3">
    <source>
        <dbReference type="Google" id="ProtNLM"/>
    </source>
</evidence>
<dbReference type="PANTHER" id="PTHR32432">
    <property type="entry name" value="CELL DIVISION PROTEIN FTSA-RELATED"/>
    <property type="match status" value="1"/>
</dbReference>
<dbReference type="AlphaFoldDB" id="A0A2J0MHJ9"/>
<dbReference type="InterPro" id="IPR050696">
    <property type="entry name" value="FtsA/MreB"/>
</dbReference>
<dbReference type="EMBL" id="PFOY01000013">
    <property type="protein sequence ID" value="PIZ87521.1"/>
    <property type="molecule type" value="Genomic_DNA"/>
</dbReference>
<protein>
    <recommendedName>
        <fullName evidence="3">SHS2 domain-containing protein</fullName>
    </recommendedName>
</protein>